<evidence type="ECO:0000313" key="2">
    <source>
        <dbReference type="EMBL" id="KAG0274937.1"/>
    </source>
</evidence>
<evidence type="ECO:0000313" key="3">
    <source>
        <dbReference type="Proteomes" id="UP001194580"/>
    </source>
</evidence>
<sequence>MPKNTPTATPYSNSTTRANEEEEVTAASILLQGFYSQSDPFKTIAHLIANIHSRIDIMAVQIHSNTERIENLTLTLIEHSRRLDQLPQPSLNDTTAAAASVTPVAAPAASHKNANGLHQSVTELDEMKKQIEHNSQGIQALTAWLNEKETSEMTSAAIGEGFIDGNGDDEEEDYGIAGNLEDEQQDLMVLGQDDSTSVTRTELDKDERRRNKGKQKSRAHDECAYGVLKREDVVEEMAVGEYPEKQLEVYEEDDISNRAEPGSDVMASLADNPLPPKIFVPEHALRHLFDQVANLYTQPTQETAENLASHYEFSSSMPKTLDEIWKLWFVSEANRPSIWSLETMVDNWRFRYSSGQVGNYHRQNAVIYNVLEQLYHIDHDRGDRTITTRSSSNNNNKANVAAITFRECVDTAKARVEAEINDAGSVTKYASTQYKELCIRRRRYRSHGPHAKRART</sequence>
<feature type="region of interest" description="Disordered" evidence="1">
    <location>
        <begin position="1"/>
        <end position="20"/>
    </location>
</feature>
<proteinExistence type="predicted"/>
<evidence type="ECO:0000256" key="1">
    <source>
        <dbReference type="SAM" id="MobiDB-lite"/>
    </source>
</evidence>
<feature type="compositionally biased region" description="Polar residues" evidence="1">
    <location>
        <begin position="1"/>
        <end position="17"/>
    </location>
</feature>
<dbReference type="EMBL" id="JAAAIL010000544">
    <property type="protein sequence ID" value="KAG0274937.1"/>
    <property type="molecule type" value="Genomic_DNA"/>
</dbReference>
<gene>
    <name evidence="2" type="ORF">BGZ95_009334</name>
</gene>
<name>A0AAD4DCZ9_9FUNG</name>
<keyword evidence="3" id="KW-1185">Reference proteome</keyword>
<protein>
    <submittedName>
        <fullName evidence="2">Uncharacterized protein</fullName>
    </submittedName>
</protein>
<organism evidence="2 3">
    <name type="scientific">Linnemannia exigua</name>
    <dbReference type="NCBI Taxonomy" id="604196"/>
    <lineage>
        <taxon>Eukaryota</taxon>
        <taxon>Fungi</taxon>
        <taxon>Fungi incertae sedis</taxon>
        <taxon>Mucoromycota</taxon>
        <taxon>Mortierellomycotina</taxon>
        <taxon>Mortierellomycetes</taxon>
        <taxon>Mortierellales</taxon>
        <taxon>Mortierellaceae</taxon>
        <taxon>Linnemannia</taxon>
    </lineage>
</organism>
<feature type="region of interest" description="Disordered" evidence="1">
    <location>
        <begin position="192"/>
        <end position="220"/>
    </location>
</feature>
<reference evidence="2" key="1">
    <citation type="journal article" date="2020" name="Fungal Divers.">
        <title>Resolving the Mortierellaceae phylogeny through synthesis of multi-gene phylogenetics and phylogenomics.</title>
        <authorList>
            <person name="Vandepol N."/>
            <person name="Liber J."/>
            <person name="Desiro A."/>
            <person name="Na H."/>
            <person name="Kennedy M."/>
            <person name="Barry K."/>
            <person name="Grigoriev I.V."/>
            <person name="Miller A.N."/>
            <person name="O'Donnell K."/>
            <person name="Stajich J.E."/>
            <person name="Bonito G."/>
        </authorList>
    </citation>
    <scope>NUCLEOTIDE SEQUENCE</scope>
    <source>
        <strain evidence="2">NRRL 28262</strain>
    </source>
</reference>
<accession>A0AAD4DCZ9</accession>
<dbReference type="Proteomes" id="UP001194580">
    <property type="component" value="Unassembled WGS sequence"/>
</dbReference>
<comment type="caution">
    <text evidence="2">The sequence shown here is derived from an EMBL/GenBank/DDBJ whole genome shotgun (WGS) entry which is preliminary data.</text>
</comment>
<dbReference type="AlphaFoldDB" id="A0AAD4DCZ9"/>